<feature type="domain" description="BTB" evidence="1">
    <location>
        <begin position="173"/>
        <end position="248"/>
    </location>
</feature>
<dbReference type="AlphaFoldDB" id="A0A1I7UKS6"/>
<dbReference type="Pfam" id="PF00651">
    <property type="entry name" value="BTB"/>
    <property type="match status" value="1"/>
</dbReference>
<dbReference type="InterPro" id="IPR000210">
    <property type="entry name" value="BTB/POZ_dom"/>
</dbReference>
<evidence type="ECO:0000313" key="3">
    <source>
        <dbReference type="WBParaSite" id="Csp11.Scaffold630.g16952.t1"/>
    </source>
</evidence>
<evidence type="ECO:0000259" key="1">
    <source>
        <dbReference type="Pfam" id="PF00651"/>
    </source>
</evidence>
<name>A0A1I7UKS6_9PELO</name>
<evidence type="ECO:0000313" key="2">
    <source>
        <dbReference type="Proteomes" id="UP000095282"/>
    </source>
</evidence>
<keyword evidence="2" id="KW-1185">Reference proteome</keyword>
<dbReference type="Proteomes" id="UP000095282">
    <property type="component" value="Unplaced"/>
</dbReference>
<dbReference type="SUPFAM" id="SSF54695">
    <property type="entry name" value="POZ domain"/>
    <property type="match status" value="1"/>
</dbReference>
<protein>
    <submittedName>
        <fullName evidence="3">BTB domain-containing protein</fullName>
    </submittedName>
</protein>
<reference evidence="3" key="1">
    <citation type="submission" date="2016-11" db="UniProtKB">
        <authorList>
            <consortium name="WormBaseParasite"/>
        </authorList>
    </citation>
    <scope>IDENTIFICATION</scope>
</reference>
<sequence>MSNRHKYAFNGVGFFENAREHIERDNFPEIPIGSIGGMDGWYLTMIQNIFDDGTCYHPFIHKPGLKPKLKIRYRYVFLKKDGSSELIGEGYYYLNSDHGFRGAGKTVEEWLDEEEGYLTNGGITIEYGFQIEGILSPEGVWTFNFHDRLFDCQEQSNMISFYKQSRHHNGITFFHCHKQLLTFHSTYFNSDSNENQMFELTDENLTSFNDVLQIIHGVRIGDNNISSFQMLRYARKYEMFNVIQLLDQVWKSMDIEIALSTAFSHGLNHYLAKFLDKQKTSKELAEKLKDMDLETMSGEMMKKCIKRFFELAIPDRNFN</sequence>
<dbReference type="InterPro" id="IPR011333">
    <property type="entry name" value="SKP1/BTB/POZ_sf"/>
</dbReference>
<dbReference type="Gene3D" id="3.30.710.10">
    <property type="entry name" value="Potassium Channel Kv1.1, Chain A"/>
    <property type="match status" value="1"/>
</dbReference>
<proteinExistence type="predicted"/>
<dbReference type="PANTHER" id="PTHR22744">
    <property type="entry name" value="HELIX LOOP HELIX PROTEIN 21-RELATED"/>
    <property type="match status" value="1"/>
</dbReference>
<dbReference type="eggNOG" id="ENOG502TJJ9">
    <property type="taxonomic scope" value="Eukaryota"/>
</dbReference>
<dbReference type="PANTHER" id="PTHR22744:SF13">
    <property type="entry name" value="BTB DOMAIN-CONTAINING PROTEIN"/>
    <property type="match status" value="1"/>
</dbReference>
<dbReference type="WBParaSite" id="Csp11.Scaffold630.g16952.t1">
    <property type="protein sequence ID" value="Csp11.Scaffold630.g16952.t1"/>
    <property type="gene ID" value="Csp11.Scaffold630.g16952"/>
</dbReference>
<accession>A0A1I7UKS6</accession>
<organism evidence="2 3">
    <name type="scientific">Caenorhabditis tropicalis</name>
    <dbReference type="NCBI Taxonomy" id="1561998"/>
    <lineage>
        <taxon>Eukaryota</taxon>
        <taxon>Metazoa</taxon>
        <taxon>Ecdysozoa</taxon>
        <taxon>Nematoda</taxon>
        <taxon>Chromadorea</taxon>
        <taxon>Rhabditida</taxon>
        <taxon>Rhabditina</taxon>
        <taxon>Rhabditomorpha</taxon>
        <taxon>Rhabditoidea</taxon>
        <taxon>Rhabditidae</taxon>
        <taxon>Peloderinae</taxon>
        <taxon>Caenorhabditis</taxon>
    </lineage>
</organism>